<evidence type="ECO:0000313" key="3">
    <source>
        <dbReference type="Proteomes" id="UP000765509"/>
    </source>
</evidence>
<accession>A0A9Q3E6H8</accession>
<feature type="compositionally biased region" description="Polar residues" evidence="1">
    <location>
        <begin position="34"/>
        <end position="47"/>
    </location>
</feature>
<protein>
    <submittedName>
        <fullName evidence="2">Uncharacterized protein</fullName>
    </submittedName>
</protein>
<feature type="compositionally biased region" description="Basic and acidic residues" evidence="1">
    <location>
        <begin position="66"/>
        <end position="76"/>
    </location>
</feature>
<reference evidence="2" key="1">
    <citation type="submission" date="2021-03" db="EMBL/GenBank/DDBJ databases">
        <title>Draft genome sequence of rust myrtle Austropuccinia psidii MF-1, a brazilian biotype.</title>
        <authorList>
            <person name="Quecine M.C."/>
            <person name="Pachon D.M.R."/>
            <person name="Bonatelli M.L."/>
            <person name="Correr F.H."/>
            <person name="Franceschini L.M."/>
            <person name="Leite T.F."/>
            <person name="Margarido G.R.A."/>
            <person name="Almeida C.A."/>
            <person name="Ferrarezi J.A."/>
            <person name="Labate C.A."/>
        </authorList>
    </citation>
    <scope>NUCLEOTIDE SEQUENCE</scope>
    <source>
        <strain evidence="2">MF-1</strain>
    </source>
</reference>
<proteinExistence type="predicted"/>
<comment type="caution">
    <text evidence="2">The sequence shown here is derived from an EMBL/GenBank/DDBJ whole genome shotgun (WGS) entry which is preliminary data.</text>
</comment>
<sequence length="143" mass="16746">MDNKIFNLASHWEEIGANVQKICLRDRLQRPYGNDQTLKSHQKAQTSGGEGNQDNRESSHYPSYRRTADRNREYSDSFRLTRGRPKQLSSSFTPLGNQQISGQKSPFFAIPGSFQEKKRIQWQKKDLFQPKQRESDRMIQKLL</sequence>
<feature type="region of interest" description="Disordered" evidence="1">
    <location>
        <begin position="124"/>
        <end position="143"/>
    </location>
</feature>
<feature type="region of interest" description="Disordered" evidence="1">
    <location>
        <begin position="33"/>
        <end position="108"/>
    </location>
</feature>
<keyword evidence="3" id="KW-1185">Reference proteome</keyword>
<dbReference type="Proteomes" id="UP000765509">
    <property type="component" value="Unassembled WGS sequence"/>
</dbReference>
<name>A0A9Q3E6H8_9BASI</name>
<evidence type="ECO:0000313" key="2">
    <source>
        <dbReference type="EMBL" id="MBW0516811.1"/>
    </source>
</evidence>
<gene>
    <name evidence="2" type="ORF">O181_056526</name>
</gene>
<dbReference type="AlphaFoldDB" id="A0A9Q3E6H8"/>
<dbReference type="EMBL" id="AVOT02025497">
    <property type="protein sequence ID" value="MBW0516811.1"/>
    <property type="molecule type" value="Genomic_DNA"/>
</dbReference>
<organism evidence="2 3">
    <name type="scientific">Austropuccinia psidii MF-1</name>
    <dbReference type="NCBI Taxonomy" id="1389203"/>
    <lineage>
        <taxon>Eukaryota</taxon>
        <taxon>Fungi</taxon>
        <taxon>Dikarya</taxon>
        <taxon>Basidiomycota</taxon>
        <taxon>Pucciniomycotina</taxon>
        <taxon>Pucciniomycetes</taxon>
        <taxon>Pucciniales</taxon>
        <taxon>Sphaerophragmiaceae</taxon>
        <taxon>Austropuccinia</taxon>
    </lineage>
</organism>
<feature type="compositionally biased region" description="Polar residues" evidence="1">
    <location>
        <begin position="87"/>
        <end position="104"/>
    </location>
</feature>
<evidence type="ECO:0000256" key="1">
    <source>
        <dbReference type="SAM" id="MobiDB-lite"/>
    </source>
</evidence>